<proteinExistence type="predicted"/>
<evidence type="ECO:0000313" key="3">
    <source>
        <dbReference type="Proteomes" id="UP001500713"/>
    </source>
</evidence>
<dbReference type="RefSeq" id="WP_229953686.1">
    <property type="nucleotide sequence ID" value="NZ_BAAAEM010000003.1"/>
</dbReference>
<protein>
    <submittedName>
        <fullName evidence="2">Class I SAM-dependent methyltransferase</fullName>
    </submittedName>
</protein>
<dbReference type="Gene3D" id="3.40.50.150">
    <property type="entry name" value="Vaccinia Virus protein VP39"/>
    <property type="match status" value="1"/>
</dbReference>
<keyword evidence="2" id="KW-0489">Methyltransferase</keyword>
<dbReference type="PIRSF" id="PIRSF031679">
    <property type="entry name" value="Mtase_Alr7345_prd"/>
    <property type="match status" value="1"/>
</dbReference>
<keyword evidence="2" id="KW-0808">Transferase</keyword>
<keyword evidence="3" id="KW-1185">Reference proteome</keyword>
<organism evidence="2 3">
    <name type="scientific">Parasphingorhabdus litoris</name>
    <dbReference type="NCBI Taxonomy" id="394733"/>
    <lineage>
        <taxon>Bacteria</taxon>
        <taxon>Pseudomonadati</taxon>
        <taxon>Pseudomonadota</taxon>
        <taxon>Alphaproteobacteria</taxon>
        <taxon>Sphingomonadales</taxon>
        <taxon>Sphingomonadaceae</taxon>
        <taxon>Parasphingorhabdus</taxon>
    </lineage>
</organism>
<keyword evidence="1" id="KW-0732">Signal</keyword>
<evidence type="ECO:0000256" key="1">
    <source>
        <dbReference type="SAM" id="SignalP"/>
    </source>
</evidence>
<dbReference type="SUPFAM" id="SSF53335">
    <property type="entry name" value="S-adenosyl-L-methionine-dependent methyltransferases"/>
    <property type="match status" value="1"/>
</dbReference>
<reference evidence="2 3" key="1">
    <citation type="journal article" date="2019" name="Int. J. Syst. Evol. Microbiol.">
        <title>The Global Catalogue of Microorganisms (GCM) 10K type strain sequencing project: providing services to taxonomists for standard genome sequencing and annotation.</title>
        <authorList>
            <consortium name="The Broad Institute Genomics Platform"/>
            <consortium name="The Broad Institute Genome Sequencing Center for Infectious Disease"/>
            <person name="Wu L."/>
            <person name="Ma J."/>
        </authorList>
    </citation>
    <scope>NUCLEOTIDE SEQUENCE [LARGE SCALE GENOMIC DNA]</scope>
    <source>
        <strain evidence="2 3">JCM 14162</strain>
    </source>
</reference>
<evidence type="ECO:0000313" key="2">
    <source>
        <dbReference type="EMBL" id="GAA0480040.1"/>
    </source>
</evidence>
<dbReference type="EMBL" id="BAAAEM010000003">
    <property type="protein sequence ID" value="GAA0480040.1"/>
    <property type="molecule type" value="Genomic_DNA"/>
</dbReference>
<gene>
    <name evidence="2" type="ORF">GCM10009096_22520</name>
</gene>
<feature type="signal peptide" evidence="1">
    <location>
        <begin position="1"/>
        <end position="24"/>
    </location>
</feature>
<accession>A0ABN1AMH0</accession>
<name>A0ABN1AMH0_9SPHN</name>
<dbReference type="GO" id="GO:0032259">
    <property type="term" value="P:methylation"/>
    <property type="evidence" value="ECO:0007669"/>
    <property type="project" value="UniProtKB-KW"/>
</dbReference>
<feature type="chain" id="PRO_5047081880" evidence="1">
    <location>
        <begin position="25"/>
        <end position="286"/>
    </location>
</feature>
<dbReference type="InterPro" id="IPR016980">
    <property type="entry name" value="S-AdoMet-dep_MeTrfase_Alr7345"/>
</dbReference>
<sequence length="286" mass="31456">MTKKLIFAGIATGLLASAAVPALANAQKNDGVAHSDSALTAAIGHERRNDDKARDVYRNPAQTLAFFQIKPTHTVAEYGPGGGWYTRILLPYLNTNGKYIAVNGNSDSINFSSRAREGRSKSWPERFPDAASKWTGVSADKITAFESDEVPEEMKGTIDRVVIFRSLHGMMNGARADSELQNLREILADDGMIGVVQHRANDDAPYAMSKGTKGYLKQSSVVALFELNGFELVDSSEINANPKDTKDYEKGVWTLPPVLTNKDQDRAKYQAIGESDRMTLLFRKRP</sequence>
<comment type="caution">
    <text evidence="2">The sequence shown here is derived from an EMBL/GenBank/DDBJ whole genome shotgun (WGS) entry which is preliminary data.</text>
</comment>
<dbReference type="GO" id="GO:0008168">
    <property type="term" value="F:methyltransferase activity"/>
    <property type="evidence" value="ECO:0007669"/>
    <property type="project" value="UniProtKB-KW"/>
</dbReference>
<dbReference type="InterPro" id="IPR029063">
    <property type="entry name" value="SAM-dependent_MTases_sf"/>
</dbReference>
<dbReference type="Proteomes" id="UP001500713">
    <property type="component" value="Unassembled WGS sequence"/>
</dbReference>